<feature type="domain" description="UspA" evidence="1">
    <location>
        <begin position="18"/>
        <end position="162"/>
    </location>
</feature>
<dbReference type="Pfam" id="PF00582">
    <property type="entry name" value="Usp"/>
    <property type="match status" value="1"/>
</dbReference>
<evidence type="ECO:0000313" key="3">
    <source>
        <dbReference type="Proteomes" id="UP000026960"/>
    </source>
</evidence>
<dbReference type="InterPro" id="IPR006016">
    <property type="entry name" value="UspA"/>
</dbReference>
<dbReference type="Gene3D" id="3.40.50.620">
    <property type="entry name" value="HUPs"/>
    <property type="match status" value="1"/>
</dbReference>
<dbReference type="InterPro" id="IPR006015">
    <property type="entry name" value="Universal_stress_UspA"/>
</dbReference>
<dbReference type="EnsemblPlants" id="OBART03G17020.1">
    <property type="protein sequence ID" value="OBART03G17020.1"/>
    <property type="gene ID" value="OBART03G17020"/>
</dbReference>
<dbReference type="STRING" id="65489.A0A0D3FIC7"/>
<dbReference type="HOGENOM" id="CLU_049301_9_1_1"/>
<name>A0A0D3FIC7_9ORYZ</name>
<dbReference type="InterPro" id="IPR014729">
    <property type="entry name" value="Rossmann-like_a/b/a_fold"/>
</dbReference>
<organism evidence="2">
    <name type="scientific">Oryza barthii</name>
    <dbReference type="NCBI Taxonomy" id="65489"/>
    <lineage>
        <taxon>Eukaryota</taxon>
        <taxon>Viridiplantae</taxon>
        <taxon>Streptophyta</taxon>
        <taxon>Embryophyta</taxon>
        <taxon>Tracheophyta</taxon>
        <taxon>Spermatophyta</taxon>
        <taxon>Magnoliopsida</taxon>
        <taxon>Liliopsida</taxon>
        <taxon>Poales</taxon>
        <taxon>Poaceae</taxon>
        <taxon>BOP clade</taxon>
        <taxon>Oryzoideae</taxon>
        <taxon>Oryzeae</taxon>
        <taxon>Oryzinae</taxon>
        <taxon>Oryza</taxon>
    </lineage>
</organism>
<dbReference type="SUPFAM" id="SSF52402">
    <property type="entry name" value="Adenine nucleotide alpha hydrolases-like"/>
    <property type="match status" value="1"/>
</dbReference>
<dbReference type="PaxDb" id="65489-OBART03G17020.1"/>
<sequence length="164" mass="16884">MAAATDAATGDATTATTTVLVGVDYSEHSYHALEEAARLAAARFPPGAAEVVAVHARRPLAPAFVAIGAVAAVMSVEAAEQRAVEKLIGEKAGQLSSQYKVEVKVEVKDGEAKRVRCDAVGEHGAGLLVVGSHGYGPVLRALLGSVSDHCCRHASCPVMVVKMP</sequence>
<evidence type="ECO:0000259" key="1">
    <source>
        <dbReference type="Pfam" id="PF00582"/>
    </source>
</evidence>
<reference evidence="2" key="2">
    <citation type="submission" date="2015-03" db="UniProtKB">
        <authorList>
            <consortium name="EnsemblPlants"/>
        </authorList>
    </citation>
    <scope>IDENTIFICATION</scope>
</reference>
<dbReference type="Gramene" id="OBART03G17020.1">
    <property type="protein sequence ID" value="OBART03G17020.1"/>
    <property type="gene ID" value="OBART03G17020"/>
</dbReference>
<dbReference type="PANTHER" id="PTHR46553">
    <property type="entry name" value="ADENINE NUCLEOTIDE ALPHA HYDROLASES-LIKE SUPERFAMILY PROTEIN"/>
    <property type="match status" value="1"/>
</dbReference>
<protein>
    <recommendedName>
        <fullName evidence="1">UspA domain-containing protein</fullName>
    </recommendedName>
</protein>
<dbReference type="eggNOG" id="ENOG502RXKR">
    <property type="taxonomic scope" value="Eukaryota"/>
</dbReference>
<evidence type="ECO:0000313" key="2">
    <source>
        <dbReference type="EnsemblPlants" id="OBART03G17020.1"/>
    </source>
</evidence>
<keyword evidence="3" id="KW-1185">Reference proteome</keyword>
<reference evidence="2" key="1">
    <citation type="journal article" date="2009" name="Rice">
        <title>De Novo Next Generation Sequencing of Plant Genomes.</title>
        <authorList>
            <person name="Rounsley S."/>
            <person name="Marri P.R."/>
            <person name="Yu Y."/>
            <person name="He R."/>
            <person name="Sisneros N."/>
            <person name="Goicoechea J.L."/>
            <person name="Lee S.J."/>
            <person name="Angelova A."/>
            <person name="Kudrna D."/>
            <person name="Luo M."/>
            <person name="Affourtit J."/>
            <person name="Desany B."/>
            <person name="Knight J."/>
            <person name="Niazi F."/>
            <person name="Egholm M."/>
            <person name="Wing R.A."/>
        </authorList>
    </citation>
    <scope>NUCLEOTIDE SEQUENCE [LARGE SCALE GENOMIC DNA]</scope>
    <source>
        <strain evidence="2">cv. IRGC 105608</strain>
    </source>
</reference>
<dbReference type="CDD" id="cd23659">
    <property type="entry name" value="USP_At3g01520-like"/>
    <property type="match status" value="1"/>
</dbReference>
<dbReference type="PRINTS" id="PR01438">
    <property type="entry name" value="UNVRSLSTRESS"/>
</dbReference>
<proteinExistence type="predicted"/>
<dbReference type="PANTHER" id="PTHR46553:SF3">
    <property type="entry name" value="ADENINE NUCLEOTIDE ALPHA HYDROLASES-LIKE SUPERFAMILY PROTEIN"/>
    <property type="match status" value="1"/>
</dbReference>
<dbReference type="Proteomes" id="UP000026960">
    <property type="component" value="Chromosome 3"/>
</dbReference>
<accession>A0A0D3FIC7</accession>
<dbReference type="AlphaFoldDB" id="A0A0D3FIC7"/>